<evidence type="ECO:0008006" key="4">
    <source>
        <dbReference type="Google" id="ProtNLM"/>
    </source>
</evidence>
<sequence>MVNLDSVRLQNTHLVQSRPLVAVFSGVTSGIGMSTLLTLAKTHSTRGKGLRVYLIGRNKEKSADLIAQCRILCPIGDFRFIQVNDLSLLGEVDRVCQDIVEQETQAHQTLGNSAPKIDLLVMTQGELSLEPRTETAEGLEFRVSLLYYSRIKMIVNLLPLLTRTARDKDDAAHVISVFAAGKEGELYLDDISLQDPQHWGVGGTRSHVTYMTTFMFEHLASQHPGKLSFVHVFPGLILIDGFHKMPLWFRFIFQALTPILRLFVTSLEECGERVLFLASQARFPPKGTLCNDTIVTDGVAESSHKLPVALGTNLTLGSGAYSVSLDAEVIPEAQMRKTYGQLRADGADQVLIAHTEKVFAEIKAGRRFKD</sequence>
<proteinExistence type="predicted"/>
<evidence type="ECO:0000313" key="2">
    <source>
        <dbReference type="EMBL" id="RVX73082.1"/>
    </source>
</evidence>
<dbReference type="OrthoDB" id="2898509at2759"/>
<dbReference type="GO" id="GO:0016491">
    <property type="term" value="F:oxidoreductase activity"/>
    <property type="evidence" value="ECO:0007669"/>
    <property type="project" value="UniProtKB-KW"/>
</dbReference>
<dbReference type="VEuPathDB" id="FungiDB:PV10_01363"/>
<dbReference type="InterPro" id="IPR036291">
    <property type="entry name" value="NAD(P)-bd_dom_sf"/>
</dbReference>
<reference evidence="2 3" key="1">
    <citation type="submission" date="2017-03" db="EMBL/GenBank/DDBJ databases">
        <title>Genomes of endolithic fungi from Antarctica.</title>
        <authorList>
            <person name="Coleine C."/>
            <person name="Masonjones S."/>
            <person name="Stajich J.E."/>
        </authorList>
    </citation>
    <scope>NUCLEOTIDE SEQUENCE [LARGE SCALE GENOMIC DNA]</scope>
    <source>
        <strain evidence="2 3">CCFEE 6314</strain>
    </source>
</reference>
<dbReference type="SUPFAM" id="SSF51735">
    <property type="entry name" value="NAD(P)-binding Rossmann-fold domains"/>
    <property type="match status" value="1"/>
</dbReference>
<dbReference type="Proteomes" id="UP000288859">
    <property type="component" value="Unassembled WGS sequence"/>
</dbReference>
<keyword evidence="1" id="KW-0560">Oxidoreductase</keyword>
<dbReference type="InterPro" id="IPR052228">
    <property type="entry name" value="Sec_Metab_Biosynth_Oxidored"/>
</dbReference>
<evidence type="ECO:0000313" key="3">
    <source>
        <dbReference type="Proteomes" id="UP000288859"/>
    </source>
</evidence>
<evidence type="ECO:0000256" key="1">
    <source>
        <dbReference type="ARBA" id="ARBA00023002"/>
    </source>
</evidence>
<organism evidence="2 3">
    <name type="scientific">Exophiala mesophila</name>
    <name type="common">Black yeast-like fungus</name>
    <dbReference type="NCBI Taxonomy" id="212818"/>
    <lineage>
        <taxon>Eukaryota</taxon>
        <taxon>Fungi</taxon>
        <taxon>Dikarya</taxon>
        <taxon>Ascomycota</taxon>
        <taxon>Pezizomycotina</taxon>
        <taxon>Eurotiomycetes</taxon>
        <taxon>Chaetothyriomycetidae</taxon>
        <taxon>Chaetothyriales</taxon>
        <taxon>Herpotrichiellaceae</taxon>
        <taxon>Exophiala</taxon>
    </lineage>
</organism>
<comment type="caution">
    <text evidence="2">The sequence shown here is derived from an EMBL/GenBank/DDBJ whole genome shotgun (WGS) entry which is preliminary data.</text>
</comment>
<protein>
    <recommendedName>
        <fullName evidence="4">Ketoreductase (KR) domain-containing protein</fullName>
    </recommendedName>
</protein>
<dbReference type="PANTHER" id="PTHR47534:SF3">
    <property type="entry name" value="ALCOHOL DEHYDROGENASE-LIKE C-TERMINAL DOMAIN-CONTAINING PROTEIN"/>
    <property type="match status" value="1"/>
</dbReference>
<dbReference type="Gene3D" id="3.40.50.720">
    <property type="entry name" value="NAD(P)-binding Rossmann-like Domain"/>
    <property type="match status" value="1"/>
</dbReference>
<dbReference type="PANTHER" id="PTHR47534">
    <property type="entry name" value="YALI0E05731P"/>
    <property type="match status" value="1"/>
</dbReference>
<name>A0A438NBD2_EXOME</name>
<dbReference type="AlphaFoldDB" id="A0A438NBD2"/>
<dbReference type="EMBL" id="NAJM01000009">
    <property type="protein sequence ID" value="RVX73082.1"/>
    <property type="molecule type" value="Genomic_DNA"/>
</dbReference>
<gene>
    <name evidence="2" type="ORF">B0A52_02208</name>
</gene>
<accession>A0A438NBD2</accession>